<organism evidence="2 3">
    <name type="scientific">Komagataeibacter swingsii</name>
    <dbReference type="NCBI Taxonomy" id="215220"/>
    <lineage>
        <taxon>Bacteria</taxon>
        <taxon>Pseudomonadati</taxon>
        <taxon>Pseudomonadota</taxon>
        <taxon>Alphaproteobacteria</taxon>
        <taxon>Acetobacterales</taxon>
        <taxon>Acetobacteraceae</taxon>
        <taxon>Komagataeibacter</taxon>
    </lineage>
</organism>
<gene>
    <name evidence="2" type="ORF">CFR76_08560</name>
</gene>
<name>A0A2V4S3A6_9PROT</name>
<evidence type="ECO:0000256" key="1">
    <source>
        <dbReference type="SAM" id="Phobius"/>
    </source>
</evidence>
<reference evidence="2 3" key="1">
    <citation type="submission" date="2017-07" db="EMBL/GenBank/DDBJ databases">
        <title>A draft genome sequence of Komagataeibacter swingsii LMG 22125.</title>
        <authorList>
            <person name="Skraban J."/>
            <person name="Cleenwerck I."/>
            <person name="Vandamme P."/>
            <person name="Trcek J."/>
        </authorList>
    </citation>
    <scope>NUCLEOTIDE SEQUENCE [LARGE SCALE GENOMIC DNA]</scope>
    <source>
        <strain evidence="2 3">LMG 22125</strain>
    </source>
</reference>
<accession>A0A2V4S3A6</accession>
<sequence>MIPDQTIYPANHEEVFGKYFFKKLQENTAFSTKGGIQKLFIYQWFFKLFFYCIQHVARFWFTARP</sequence>
<comment type="caution">
    <text evidence="2">The sequence shown here is derived from an EMBL/GenBank/DDBJ whole genome shotgun (WGS) entry which is preliminary data.</text>
</comment>
<dbReference type="AlphaFoldDB" id="A0A2V4S3A6"/>
<proteinExistence type="predicted"/>
<dbReference type="Proteomes" id="UP000247371">
    <property type="component" value="Unassembled WGS sequence"/>
</dbReference>
<keyword evidence="1" id="KW-0472">Membrane</keyword>
<protein>
    <submittedName>
        <fullName evidence="2">Uncharacterized protein</fullName>
    </submittedName>
</protein>
<keyword evidence="3" id="KW-1185">Reference proteome</keyword>
<feature type="transmembrane region" description="Helical" evidence="1">
    <location>
        <begin position="41"/>
        <end position="61"/>
    </location>
</feature>
<evidence type="ECO:0000313" key="3">
    <source>
        <dbReference type="Proteomes" id="UP000247371"/>
    </source>
</evidence>
<keyword evidence="1" id="KW-0812">Transmembrane</keyword>
<keyword evidence="1" id="KW-1133">Transmembrane helix</keyword>
<evidence type="ECO:0000313" key="2">
    <source>
        <dbReference type="EMBL" id="PYD69599.1"/>
    </source>
</evidence>
<dbReference type="EMBL" id="NKUB01000009">
    <property type="protein sequence ID" value="PYD69599.1"/>
    <property type="molecule type" value="Genomic_DNA"/>
</dbReference>